<dbReference type="CDD" id="cd12148">
    <property type="entry name" value="fungal_TF_MHR"/>
    <property type="match status" value="1"/>
</dbReference>
<dbReference type="Pfam" id="PF04082">
    <property type="entry name" value="Fungal_trans"/>
    <property type="match status" value="1"/>
</dbReference>
<dbReference type="SMART" id="SM00906">
    <property type="entry name" value="Fungal_trans"/>
    <property type="match status" value="1"/>
</dbReference>
<dbReference type="InterPro" id="IPR007219">
    <property type="entry name" value="XnlR_reg_dom"/>
</dbReference>
<dbReference type="OrthoDB" id="39175at2759"/>
<name>A0A0C3K9I6_9AGAM</name>
<evidence type="ECO:0000313" key="8">
    <source>
        <dbReference type="EMBL" id="KIO18058.1"/>
    </source>
</evidence>
<evidence type="ECO:0000256" key="5">
    <source>
        <dbReference type="ARBA" id="ARBA00023242"/>
    </source>
</evidence>
<gene>
    <name evidence="8" type="ORF">M407DRAFT_162994</name>
</gene>
<dbReference type="PANTHER" id="PTHR47338:SF29">
    <property type="entry name" value="ZN(2)-C6 FUNGAL-TYPE DOMAIN-CONTAINING PROTEIN"/>
    <property type="match status" value="1"/>
</dbReference>
<feature type="region of interest" description="Disordered" evidence="6">
    <location>
        <begin position="60"/>
        <end position="89"/>
    </location>
</feature>
<dbReference type="Proteomes" id="UP000054248">
    <property type="component" value="Unassembled WGS sequence"/>
</dbReference>
<evidence type="ECO:0000256" key="6">
    <source>
        <dbReference type="SAM" id="MobiDB-lite"/>
    </source>
</evidence>
<protein>
    <recommendedName>
        <fullName evidence="7">Xylanolytic transcriptional activator regulatory domain-containing protein</fullName>
    </recommendedName>
</protein>
<evidence type="ECO:0000256" key="1">
    <source>
        <dbReference type="ARBA" id="ARBA00004123"/>
    </source>
</evidence>
<comment type="subcellular location">
    <subcellularLocation>
        <location evidence="1">Nucleus</location>
    </subcellularLocation>
</comment>
<keyword evidence="4" id="KW-0804">Transcription</keyword>
<dbReference type="GO" id="GO:0000981">
    <property type="term" value="F:DNA-binding transcription factor activity, RNA polymerase II-specific"/>
    <property type="evidence" value="ECO:0007669"/>
    <property type="project" value="InterPro"/>
</dbReference>
<dbReference type="PANTHER" id="PTHR47338">
    <property type="entry name" value="ZN(II)2CYS6 TRANSCRIPTION FACTOR (EUROFUNG)-RELATED"/>
    <property type="match status" value="1"/>
</dbReference>
<keyword evidence="5" id="KW-0539">Nucleus</keyword>
<feature type="compositionally biased region" description="Polar residues" evidence="6">
    <location>
        <begin position="60"/>
        <end position="79"/>
    </location>
</feature>
<proteinExistence type="predicted"/>
<dbReference type="InterPro" id="IPR050815">
    <property type="entry name" value="TF_fung"/>
</dbReference>
<sequence>MGVPMSAVAGVMGRVPSVHGTTPQTSPPQPTAAQIQNSPLTANHLVQDVNLIFQYFPDTVQTPDQRNGAPANTKTSIEPTPSPPIQHPLLSLIDPHWPEHVPKPELLHHLAETFFACVPHAHRVIHKASFMSSLLHPASSSKFPVTALLHAICAIASLYTPIVTDGSEINLMDIGPDTLFNSAIANKRISHELKKQCADFSQVQIEEGAFGMNQAFYYQDSWLSTARQGDRLTQLLQANIIITWYYHSVGRAVDVWISIGNCIRTALPMGLNTGPLWTAISRQPANTLSLFPHGADATEKETLINLFWLVYCMERLYCAGTVWPLMMQDEDISQYLPMSTNNFAYKYIAPTDRQRLNSPKCLTSHPQGTTDAFSLYVKSTVLLGRVKTFNGRFKTKFDCGAVGIDPRETAEFQMLDAAITAFRLSIPKEFREPTGPDGKVDPTLYLALVIPNVAMLLLHDPHADLDSPNCLSADRMLTSARAVLDLIYKLTATSFDLMLLDHSCSFCWFVAATALIRFLKAKILQGNEAETLKLTSEIQVIRFMLQNLGSRTIVGLRQNMILEEMYAAEVQPLIDRVMSPPSVEELSAATGFFGMF</sequence>
<dbReference type="GO" id="GO:0008270">
    <property type="term" value="F:zinc ion binding"/>
    <property type="evidence" value="ECO:0007669"/>
    <property type="project" value="InterPro"/>
</dbReference>
<dbReference type="GO" id="GO:0003677">
    <property type="term" value="F:DNA binding"/>
    <property type="evidence" value="ECO:0007669"/>
    <property type="project" value="InterPro"/>
</dbReference>
<evidence type="ECO:0000313" key="9">
    <source>
        <dbReference type="Proteomes" id="UP000054248"/>
    </source>
</evidence>
<reference evidence="9" key="2">
    <citation type="submission" date="2015-01" db="EMBL/GenBank/DDBJ databases">
        <title>Evolutionary Origins and Diversification of the Mycorrhizal Mutualists.</title>
        <authorList>
            <consortium name="DOE Joint Genome Institute"/>
            <consortium name="Mycorrhizal Genomics Consortium"/>
            <person name="Kohler A."/>
            <person name="Kuo A."/>
            <person name="Nagy L.G."/>
            <person name="Floudas D."/>
            <person name="Copeland A."/>
            <person name="Barry K.W."/>
            <person name="Cichocki N."/>
            <person name="Veneault-Fourrey C."/>
            <person name="LaButti K."/>
            <person name="Lindquist E.A."/>
            <person name="Lipzen A."/>
            <person name="Lundell T."/>
            <person name="Morin E."/>
            <person name="Murat C."/>
            <person name="Riley R."/>
            <person name="Ohm R."/>
            <person name="Sun H."/>
            <person name="Tunlid A."/>
            <person name="Henrissat B."/>
            <person name="Grigoriev I.V."/>
            <person name="Hibbett D.S."/>
            <person name="Martin F."/>
        </authorList>
    </citation>
    <scope>NUCLEOTIDE SEQUENCE [LARGE SCALE GENOMIC DNA]</scope>
    <source>
        <strain evidence="9">MUT 4182</strain>
    </source>
</reference>
<evidence type="ECO:0000256" key="2">
    <source>
        <dbReference type="ARBA" id="ARBA00022723"/>
    </source>
</evidence>
<dbReference type="GO" id="GO:0006351">
    <property type="term" value="P:DNA-templated transcription"/>
    <property type="evidence" value="ECO:0007669"/>
    <property type="project" value="InterPro"/>
</dbReference>
<dbReference type="EMBL" id="KN823316">
    <property type="protein sequence ID" value="KIO18058.1"/>
    <property type="molecule type" value="Genomic_DNA"/>
</dbReference>
<accession>A0A0C3K9I6</accession>
<keyword evidence="2" id="KW-0479">Metal-binding</keyword>
<organism evidence="8 9">
    <name type="scientific">Tulasnella calospora MUT 4182</name>
    <dbReference type="NCBI Taxonomy" id="1051891"/>
    <lineage>
        <taxon>Eukaryota</taxon>
        <taxon>Fungi</taxon>
        <taxon>Dikarya</taxon>
        <taxon>Basidiomycota</taxon>
        <taxon>Agaricomycotina</taxon>
        <taxon>Agaricomycetes</taxon>
        <taxon>Cantharellales</taxon>
        <taxon>Tulasnellaceae</taxon>
        <taxon>Tulasnella</taxon>
    </lineage>
</organism>
<reference evidence="8 9" key="1">
    <citation type="submission" date="2014-04" db="EMBL/GenBank/DDBJ databases">
        <authorList>
            <consortium name="DOE Joint Genome Institute"/>
            <person name="Kuo A."/>
            <person name="Girlanda M."/>
            <person name="Perotto S."/>
            <person name="Kohler A."/>
            <person name="Nagy L.G."/>
            <person name="Floudas D."/>
            <person name="Copeland A."/>
            <person name="Barry K.W."/>
            <person name="Cichocki N."/>
            <person name="Veneault-Fourrey C."/>
            <person name="LaButti K."/>
            <person name="Lindquist E.A."/>
            <person name="Lipzen A."/>
            <person name="Lundell T."/>
            <person name="Morin E."/>
            <person name="Murat C."/>
            <person name="Sun H."/>
            <person name="Tunlid A."/>
            <person name="Henrissat B."/>
            <person name="Grigoriev I.V."/>
            <person name="Hibbett D.S."/>
            <person name="Martin F."/>
            <person name="Nordberg H.P."/>
            <person name="Cantor M.N."/>
            <person name="Hua S.X."/>
        </authorList>
    </citation>
    <scope>NUCLEOTIDE SEQUENCE [LARGE SCALE GENOMIC DNA]</scope>
    <source>
        <strain evidence="8 9">MUT 4182</strain>
    </source>
</reference>
<evidence type="ECO:0000256" key="3">
    <source>
        <dbReference type="ARBA" id="ARBA00023015"/>
    </source>
</evidence>
<dbReference type="AlphaFoldDB" id="A0A0C3K9I6"/>
<keyword evidence="3" id="KW-0805">Transcription regulation</keyword>
<feature type="domain" description="Xylanolytic transcriptional activator regulatory" evidence="7">
    <location>
        <begin position="255"/>
        <end position="343"/>
    </location>
</feature>
<dbReference type="HOGENOM" id="CLU_009416_0_0_1"/>
<dbReference type="GO" id="GO:0005634">
    <property type="term" value="C:nucleus"/>
    <property type="evidence" value="ECO:0007669"/>
    <property type="project" value="UniProtKB-SubCell"/>
</dbReference>
<feature type="region of interest" description="Disordered" evidence="6">
    <location>
        <begin position="15"/>
        <end position="34"/>
    </location>
</feature>
<evidence type="ECO:0000256" key="4">
    <source>
        <dbReference type="ARBA" id="ARBA00023163"/>
    </source>
</evidence>
<evidence type="ECO:0000259" key="7">
    <source>
        <dbReference type="SMART" id="SM00906"/>
    </source>
</evidence>
<keyword evidence="9" id="KW-1185">Reference proteome</keyword>